<feature type="compositionally biased region" description="Acidic residues" evidence="8">
    <location>
        <begin position="232"/>
        <end position="241"/>
    </location>
</feature>
<dbReference type="InterPro" id="IPR045863">
    <property type="entry name" value="CorA_TM1_TM2"/>
</dbReference>
<dbReference type="GO" id="GO:0050897">
    <property type="term" value="F:cobalt ion binding"/>
    <property type="evidence" value="ECO:0007669"/>
    <property type="project" value="TreeGrafter"/>
</dbReference>
<comment type="similarity">
    <text evidence="2">Belongs to the CorA metal ion transporter (MIT) (TC 1.A.35) family.</text>
</comment>
<dbReference type="GO" id="GO:0000287">
    <property type="term" value="F:magnesium ion binding"/>
    <property type="evidence" value="ECO:0007669"/>
    <property type="project" value="TreeGrafter"/>
</dbReference>
<evidence type="ECO:0000313" key="11">
    <source>
        <dbReference type="Proteomes" id="UP001304895"/>
    </source>
</evidence>
<dbReference type="Proteomes" id="UP001304895">
    <property type="component" value="Unassembled WGS sequence"/>
</dbReference>
<name>A0AAN6ZHJ8_9PEZI</name>
<dbReference type="PANTHER" id="PTHR46494:SF1">
    <property type="entry name" value="CORA FAMILY METAL ION TRANSPORTER (EUROFUNG)"/>
    <property type="match status" value="1"/>
</dbReference>
<evidence type="ECO:0000256" key="3">
    <source>
        <dbReference type="ARBA" id="ARBA00022448"/>
    </source>
</evidence>
<gene>
    <name evidence="10" type="ORF">BT67DRAFT_437482</name>
</gene>
<dbReference type="Pfam" id="PF01544">
    <property type="entry name" value="CorA"/>
    <property type="match status" value="1"/>
</dbReference>
<evidence type="ECO:0000313" key="10">
    <source>
        <dbReference type="EMBL" id="KAK4138128.1"/>
    </source>
</evidence>
<accession>A0AAN6ZHJ8</accession>
<evidence type="ECO:0000256" key="7">
    <source>
        <dbReference type="ARBA" id="ARBA00023136"/>
    </source>
</evidence>
<dbReference type="GO" id="GO:0015087">
    <property type="term" value="F:cobalt ion transmembrane transporter activity"/>
    <property type="evidence" value="ECO:0007669"/>
    <property type="project" value="TreeGrafter"/>
</dbReference>
<comment type="caution">
    <text evidence="10">The sequence shown here is derived from an EMBL/GenBank/DDBJ whole genome shotgun (WGS) entry which is preliminary data.</text>
</comment>
<evidence type="ECO:0000256" key="8">
    <source>
        <dbReference type="SAM" id="MobiDB-lite"/>
    </source>
</evidence>
<keyword evidence="6 9" id="KW-1133">Transmembrane helix</keyword>
<dbReference type="GO" id="GO:0015095">
    <property type="term" value="F:magnesium ion transmembrane transporter activity"/>
    <property type="evidence" value="ECO:0007669"/>
    <property type="project" value="TreeGrafter"/>
</dbReference>
<keyword evidence="11" id="KW-1185">Reference proteome</keyword>
<keyword evidence="7 9" id="KW-0472">Membrane</keyword>
<feature type="region of interest" description="Disordered" evidence="8">
    <location>
        <begin position="105"/>
        <end position="126"/>
    </location>
</feature>
<feature type="region of interest" description="Disordered" evidence="8">
    <location>
        <begin position="1"/>
        <end position="45"/>
    </location>
</feature>
<evidence type="ECO:0000256" key="6">
    <source>
        <dbReference type="ARBA" id="ARBA00022989"/>
    </source>
</evidence>
<dbReference type="SUPFAM" id="SSF143865">
    <property type="entry name" value="CorA soluble domain-like"/>
    <property type="match status" value="1"/>
</dbReference>
<sequence>MSKAPSANIGGVDPVSRDFAATPDPPSATLAPAGSQQPGNREARYVSAIDPGIANTARSGLVTDPSRSAFARSDADFALSPDLRRRTTRAGTFRTVDDFHDFTVRPGWHPGAEPGVDPTKPDGGHASMPTLSASCDITIVDFSQDHLSVQKLDNETLPAFLSQPQPEWVKCRWINVNGLSWDVIQALGRHKNLHKLAIEDIMNTRNRTKAEWFPTHAFIVLTLQKLVHLYDSDSDDSDSERDGESLMSGDSKRSGRFTRRWLRRLKRVFRGESSHAPNAGPGTSKAPIPGDLGGYLRSQPTGFSDVPDASQLRTLQQYHASPNDPRTMFMEKHSALSSRNLAVACEQVAMFVTNDNSIISFFEISAQDIEAPIIRRLQTNDTIIRQSCDASMVGQAIMDGIIDLAIPVTACYGDVIGDLELDVLNRPNIGHTKNLYILIAEINKILGFINPITSLINALRDHETDVSPDSVMTKLLDPNHGVIITRLTYTYLGDVLDHCLLITETLNQLKGSADGMIGLIFNTLSANQNESMKQLTVATIIFLPLTFLTGYFGQNFQPFDVLDKGVNYFWEIAIPVVVATTVILLREAIYDYCKALLQRRYILRLKQGRSRRRNRTRL</sequence>
<evidence type="ECO:0000256" key="2">
    <source>
        <dbReference type="ARBA" id="ARBA00009765"/>
    </source>
</evidence>
<dbReference type="Gene3D" id="3.30.460.20">
    <property type="entry name" value="CorA soluble domain-like"/>
    <property type="match status" value="1"/>
</dbReference>
<reference evidence="10" key="1">
    <citation type="journal article" date="2023" name="Mol. Phylogenet. Evol.">
        <title>Genome-scale phylogeny and comparative genomics of the fungal order Sordariales.</title>
        <authorList>
            <person name="Hensen N."/>
            <person name="Bonometti L."/>
            <person name="Westerberg I."/>
            <person name="Brannstrom I.O."/>
            <person name="Guillou S."/>
            <person name="Cros-Aarteil S."/>
            <person name="Calhoun S."/>
            <person name="Haridas S."/>
            <person name="Kuo A."/>
            <person name="Mondo S."/>
            <person name="Pangilinan J."/>
            <person name="Riley R."/>
            <person name="LaButti K."/>
            <person name="Andreopoulos B."/>
            <person name="Lipzen A."/>
            <person name="Chen C."/>
            <person name="Yan M."/>
            <person name="Daum C."/>
            <person name="Ng V."/>
            <person name="Clum A."/>
            <person name="Steindorff A."/>
            <person name="Ohm R.A."/>
            <person name="Martin F."/>
            <person name="Silar P."/>
            <person name="Natvig D.O."/>
            <person name="Lalanne C."/>
            <person name="Gautier V."/>
            <person name="Ament-Velasquez S.L."/>
            <person name="Kruys A."/>
            <person name="Hutchinson M.I."/>
            <person name="Powell A.J."/>
            <person name="Barry K."/>
            <person name="Miller A.N."/>
            <person name="Grigoriev I.V."/>
            <person name="Debuchy R."/>
            <person name="Gladieux P."/>
            <person name="Hiltunen Thoren M."/>
            <person name="Johannesson H."/>
        </authorList>
    </citation>
    <scope>NUCLEOTIDE SEQUENCE</scope>
    <source>
        <strain evidence="10">CBS 123565</strain>
    </source>
</reference>
<dbReference type="InterPro" id="IPR045861">
    <property type="entry name" value="CorA_cytoplasmic_dom"/>
</dbReference>
<dbReference type="InterPro" id="IPR002523">
    <property type="entry name" value="MgTranspt_CorA/ZnTranspt_ZntB"/>
</dbReference>
<proteinExistence type="inferred from homology"/>
<keyword evidence="4" id="KW-1003">Cell membrane</keyword>
<evidence type="ECO:0000256" key="5">
    <source>
        <dbReference type="ARBA" id="ARBA00022692"/>
    </source>
</evidence>
<keyword evidence="3" id="KW-0813">Transport</keyword>
<reference evidence="10" key="2">
    <citation type="submission" date="2023-05" db="EMBL/GenBank/DDBJ databases">
        <authorList>
            <consortium name="Lawrence Berkeley National Laboratory"/>
            <person name="Steindorff A."/>
            <person name="Hensen N."/>
            <person name="Bonometti L."/>
            <person name="Westerberg I."/>
            <person name="Brannstrom I.O."/>
            <person name="Guillou S."/>
            <person name="Cros-Aarteil S."/>
            <person name="Calhoun S."/>
            <person name="Haridas S."/>
            <person name="Kuo A."/>
            <person name="Mondo S."/>
            <person name="Pangilinan J."/>
            <person name="Riley R."/>
            <person name="Labutti K."/>
            <person name="Andreopoulos B."/>
            <person name="Lipzen A."/>
            <person name="Chen C."/>
            <person name="Yanf M."/>
            <person name="Daum C."/>
            <person name="Ng V."/>
            <person name="Clum A."/>
            <person name="Ohm R."/>
            <person name="Martin F."/>
            <person name="Silar P."/>
            <person name="Natvig D."/>
            <person name="Lalanne C."/>
            <person name="Gautier V."/>
            <person name="Ament-Velasquez S.L."/>
            <person name="Kruys A."/>
            <person name="Hutchinson M.I."/>
            <person name="Powell A.J."/>
            <person name="Barry K."/>
            <person name="Miller A.N."/>
            <person name="Grigoriev I.V."/>
            <person name="Debuchy R."/>
            <person name="Gladieux P."/>
            <person name="Thoren M.H."/>
            <person name="Johannesson H."/>
        </authorList>
    </citation>
    <scope>NUCLEOTIDE SEQUENCE</scope>
    <source>
        <strain evidence="10">CBS 123565</strain>
    </source>
</reference>
<dbReference type="GO" id="GO:0005886">
    <property type="term" value="C:plasma membrane"/>
    <property type="evidence" value="ECO:0007669"/>
    <property type="project" value="UniProtKB-SubCell"/>
</dbReference>
<dbReference type="EMBL" id="MU853401">
    <property type="protein sequence ID" value="KAK4138128.1"/>
    <property type="molecule type" value="Genomic_DNA"/>
</dbReference>
<feature type="region of interest" description="Disordered" evidence="8">
    <location>
        <begin position="232"/>
        <end position="252"/>
    </location>
</feature>
<dbReference type="Gene3D" id="1.20.58.340">
    <property type="entry name" value="Magnesium transport protein CorA, transmembrane region"/>
    <property type="match status" value="2"/>
</dbReference>
<feature type="region of interest" description="Disordered" evidence="8">
    <location>
        <begin position="272"/>
        <end position="294"/>
    </location>
</feature>
<dbReference type="SUPFAM" id="SSF144083">
    <property type="entry name" value="Magnesium transport protein CorA, transmembrane region"/>
    <property type="match status" value="1"/>
</dbReference>
<evidence type="ECO:0000256" key="4">
    <source>
        <dbReference type="ARBA" id="ARBA00022475"/>
    </source>
</evidence>
<evidence type="ECO:0000256" key="1">
    <source>
        <dbReference type="ARBA" id="ARBA00004651"/>
    </source>
</evidence>
<comment type="subcellular location">
    <subcellularLocation>
        <location evidence="1">Cell membrane</location>
        <topology evidence="1">Multi-pass membrane protein</topology>
    </subcellularLocation>
</comment>
<evidence type="ECO:0000256" key="9">
    <source>
        <dbReference type="SAM" id="Phobius"/>
    </source>
</evidence>
<protein>
    <submittedName>
        <fullName evidence="10">Uncharacterized protein</fullName>
    </submittedName>
</protein>
<keyword evidence="5 9" id="KW-0812">Transmembrane</keyword>
<organism evidence="10 11">
    <name type="scientific">Trichocladium antarcticum</name>
    <dbReference type="NCBI Taxonomy" id="1450529"/>
    <lineage>
        <taxon>Eukaryota</taxon>
        <taxon>Fungi</taxon>
        <taxon>Dikarya</taxon>
        <taxon>Ascomycota</taxon>
        <taxon>Pezizomycotina</taxon>
        <taxon>Sordariomycetes</taxon>
        <taxon>Sordariomycetidae</taxon>
        <taxon>Sordariales</taxon>
        <taxon>Chaetomiaceae</taxon>
        <taxon>Trichocladium</taxon>
    </lineage>
</organism>
<dbReference type="PANTHER" id="PTHR46494">
    <property type="entry name" value="CORA FAMILY METAL ION TRANSPORTER (EUROFUNG)"/>
    <property type="match status" value="1"/>
</dbReference>
<feature type="transmembrane region" description="Helical" evidence="9">
    <location>
        <begin position="572"/>
        <end position="590"/>
    </location>
</feature>
<dbReference type="AlphaFoldDB" id="A0AAN6ZHJ8"/>
<feature type="transmembrane region" description="Helical" evidence="9">
    <location>
        <begin position="535"/>
        <end position="552"/>
    </location>
</feature>